<comment type="similarity">
    <text evidence="1">Belongs to the AATF family.</text>
</comment>
<accession>A0AAD8AI16</accession>
<sequence length="498" mass="57965">MEQKQKNKSLSETFTDLINPAPLSFDPEFDHSETAAKVVENDYEEEEEEEEKIFSSNLRKRKFDFLEEADERYDGTKVSRKSLEMFDSVNNIEQSGEASVSSSEESDEDVDSYDSHNESEDGVVQNNVNSSYDEDKISSSKDDDFQHISKRSNLEVEKGMAVRNQLKLWDNLLEYRINLQKTLIAANKLPQHGIFQQFVNQGGSEFKSEVGKTRKNVASLLDKFVAFQSIMLNSYPETRDLDKVQNEASAEADEISSDTEEEEEISLTSEEEEDENKDQKKENYKTKRRTLQEYAKILSEQHDKYKSYRNTTIQKWNDKTRISVGKFSSRDFSSFEQSTVKQIEQVLSNRQRLIQRTQLKRSSYNILGQELIQESNNQTQESITSGDTNDLKNNHDQNKEYNSEIFDDSDFYHQLLRDLIEKKASDVTDPVQLGRQWLKLQKLRSKMKRKVDTKASKGRKIRYVVHPKLVNFMAPEDKSEWTEEAKTELFSSLFGNKR</sequence>
<evidence type="ECO:0000259" key="3">
    <source>
        <dbReference type="Pfam" id="PF08164"/>
    </source>
</evidence>
<evidence type="ECO:0000259" key="4">
    <source>
        <dbReference type="Pfam" id="PF13339"/>
    </source>
</evidence>
<feature type="region of interest" description="Disordered" evidence="2">
    <location>
        <begin position="1"/>
        <end position="31"/>
    </location>
</feature>
<dbReference type="Pfam" id="PF13339">
    <property type="entry name" value="AATF-Che1"/>
    <property type="match status" value="1"/>
</dbReference>
<dbReference type="PANTHER" id="PTHR15565">
    <property type="entry name" value="AATF PROTEIN APOPTOSIS ANTAGONIZING TRANSCRIPTION FACTOR"/>
    <property type="match status" value="1"/>
</dbReference>
<feature type="compositionally biased region" description="Acidic residues" evidence="2">
    <location>
        <begin position="250"/>
        <end position="276"/>
    </location>
</feature>
<keyword evidence="6" id="KW-1185">Reference proteome</keyword>
<feature type="domain" description="Apoptosis-antagonizing transcription factor C-terminal" evidence="3">
    <location>
        <begin position="412"/>
        <end position="494"/>
    </location>
</feature>
<dbReference type="PANTHER" id="PTHR15565:SF0">
    <property type="entry name" value="PROTEIN AATF"/>
    <property type="match status" value="1"/>
</dbReference>
<dbReference type="GO" id="GO:0006357">
    <property type="term" value="P:regulation of transcription by RNA polymerase II"/>
    <property type="evidence" value="ECO:0007669"/>
    <property type="project" value="TreeGrafter"/>
</dbReference>
<gene>
    <name evidence="5" type="ORF">L9F63_010088</name>
</gene>
<evidence type="ECO:0000313" key="5">
    <source>
        <dbReference type="EMBL" id="KAJ9599419.1"/>
    </source>
</evidence>
<dbReference type="Pfam" id="PF08164">
    <property type="entry name" value="TRAUB"/>
    <property type="match status" value="1"/>
</dbReference>
<dbReference type="GO" id="GO:0005730">
    <property type="term" value="C:nucleolus"/>
    <property type="evidence" value="ECO:0007669"/>
    <property type="project" value="TreeGrafter"/>
</dbReference>
<reference evidence="5" key="1">
    <citation type="journal article" date="2023" name="IScience">
        <title>Live-bearing cockroach genome reveals convergent evolutionary mechanisms linked to viviparity in insects and beyond.</title>
        <authorList>
            <person name="Fouks B."/>
            <person name="Harrison M.C."/>
            <person name="Mikhailova A.A."/>
            <person name="Marchal E."/>
            <person name="English S."/>
            <person name="Carruthers M."/>
            <person name="Jennings E.C."/>
            <person name="Chiamaka E.L."/>
            <person name="Frigard R.A."/>
            <person name="Pippel M."/>
            <person name="Attardo G.M."/>
            <person name="Benoit J.B."/>
            <person name="Bornberg-Bauer E."/>
            <person name="Tobe S.S."/>
        </authorList>
    </citation>
    <scope>NUCLEOTIDE SEQUENCE</scope>
    <source>
        <strain evidence="5">Stay&amp;Tobe</strain>
    </source>
</reference>
<proteinExistence type="inferred from homology"/>
<dbReference type="AlphaFoldDB" id="A0AAD8AI16"/>
<evidence type="ECO:0000256" key="1">
    <source>
        <dbReference type="ARBA" id="ARBA00008966"/>
    </source>
</evidence>
<feature type="region of interest" description="Disordered" evidence="2">
    <location>
        <begin position="244"/>
        <end position="285"/>
    </location>
</feature>
<feature type="domain" description="AATF leucine zipper-containing" evidence="4">
    <location>
        <begin position="155"/>
        <end position="319"/>
    </location>
</feature>
<protein>
    <recommendedName>
        <fullName evidence="7">Protein AATF</fullName>
    </recommendedName>
</protein>
<dbReference type="InterPro" id="IPR025160">
    <property type="entry name" value="AATF"/>
</dbReference>
<organism evidence="5 6">
    <name type="scientific">Diploptera punctata</name>
    <name type="common">Pacific beetle cockroach</name>
    <dbReference type="NCBI Taxonomy" id="6984"/>
    <lineage>
        <taxon>Eukaryota</taxon>
        <taxon>Metazoa</taxon>
        <taxon>Ecdysozoa</taxon>
        <taxon>Arthropoda</taxon>
        <taxon>Hexapoda</taxon>
        <taxon>Insecta</taxon>
        <taxon>Pterygota</taxon>
        <taxon>Neoptera</taxon>
        <taxon>Polyneoptera</taxon>
        <taxon>Dictyoptera</taxon>
        <taxon>Blattodea</taxon>
        <taxon>Blaberoidea</taxon>
        <taxon>Blaberidae</taxon>
        <taxon>Diplopterinae</taxon>
        <taxon>Diploptera</taxon>
    </lineage>
</organism>
<name>A0AAD8AI16_DIPPU</name>
<dbReference type="EMBL" id="JASPKZ010000811">
    <property type="protein sequence ID" value="KAJ9599419.1"/>
    <property type="molecule type" value="Genomic_DNA"/>
</dbReference>
<feature type="compositionally biased region" description="Basic and acidic residues" evidence="2">
    <location>
        <begin position="133"/>
        <end position="144"/>
    </location>
</feature>
<evidence type="ECO:0000313" key="6">
    <source>
        <dbReference type="Proteomes" id="UP001233999"/>
    </source>
</evidence>
<dbReference type="Proteomes" id="UP001233999">
    <property type="component" value="Unassembled WGS sequence"/>
</dbReference>
<feature type="region of interest" description="Disordered" evidence="2">
    <location>
        <begin position="88"/>
        <end position="144"/>
    </location>
</feature>
<dbReference type="InterPro" id="IPR012617">
    <property type="entry name" value="AATF_C"/>
</dbReference>
<reference evidence="5" key="2">
    <citation type="submission" date="2023-05" db="EMBL/GenBank/DDBJ databases">
        <authorList>
            <person name="Fouks B."/>
        </authorList>
    </citation>
    <scope>NUCLEOTIDE SEQUENCE</scope>
    <source>
        <strain evidence="5">Stay&amp;Tobe</strain>
        <tissue evidence="5">Testes</tissue>
    </source>
</reference>
<evidence type="ECO:0008006" key="7">
    <source>
        <dbReference type="Google" id="ProtNLM"/>
    </source>
</evidence>
<dbReference type="InterPro" id="IPR039223">
    <property type="entry name" value="AATF/Bfr2"/>
</dbReference>
<comment type="caution">
    <text evidence="5">The sequence shown here is derived from an EMBL/GenBank/DDBJ whole genome shotgun (WGS) entry which is preliminary data.</text>
</comment>
<evidence type="ECO:0000256" key="2">
    <source>
        <dbReference type="SAM" id="MobiDB-lite"/>
    </source>
</evidence>